<protein>
    <recommendedName>
        <fullName evidence="4">Zn(2)-C6 fungal-type domain-containing protein</fullName>
    </recommendedName>
</protein>
<dbReference type="InterPro" id="IPR036864">
    <property type="entry name" value="Zn2-C6_fun-type_DNA-bd_sf"/>
</dbReference>
<dbReference type="STRING" id="1095629.A0A0C9YLV3"/>
<feature type="region of interest" description="Disordered" evidence="1">
    <location>
        <begin position="86"/>
        <end position="121"/>
    </location>
</feature>
<dbReference type="CDD" id="cd00067">
    <property type="entry name" value="GAL4"/>
    <property type="match status" value="1"/>
</dbReference>
<organism evidence="2 3">
    <name type="scientific">Laccaria amethystina LaAM-08-1</name>
    <dbReference type="NCBI Taxonomy" id="1095629"/>
    <lineage>
        <taxon>Eukaryota</taxon>
        <taxon>Fungi</taxon>
        <taxon>Dikarya</taxon>
        <taxon>Basidiomycota</taxon>
        <taxon>Agaricomycotina</taxon>
        <taxon>Agaricomycetes</taxon>
        <taxon>Agaricomycetidae</taxon>
        <taxon>Agaricales</taxon>
        <taxon>Agaricineae</taxon>
        <taxon>Hydnangiaceae</taxon>
        <taxon>Laccaria</taxon>
    </lineage>
</organism>
<feature type="compositionally biased region" description="Low complexity" evidence="1">
    <location>
        <begin position="65"/>
        <end position="79"/>
    </location>
</feature>
<evidence type="ECO:0000256" key="1">
    <source>
        <dbReference type="SAM" id="MobiDB-lite"/>
    </source>
</evidence>
<proteinExistence type="predicted"/>
<dbReference type="GO" id="GO:0008270">
    <property type="term" value="F:zinc ion binding"/>
    <property type="evidence" value="ECO:0007669"/>
    <property type="project" value="InterPro"/>
</dbReference>
<dbReference type="HOGENOM" id="CLU_1214942_0_0_1"/>
<feature type="region of interest" description="Disordered" evidence="1">
    <location>
        <begin position="61"/>
        <end position="80"/>
    </location>
</feature>
<dbReference type="OrthoDB" id="39175at2759"/>
<reference evidence="2 3" key="1">
    <citation type="submission" date="2014-04" db="EMBL/GenBank/DDBJ databases">
        <authorList>
            <consortium name="DOE Joint Genome Institute"/>
            <person name="Kuo A."/>
            <person name="Kohler A."/>
            <person name="Nagy L.G."/>
            <person name="Floudas D."/>
            <person name="Copeland A."/>
            <person name="Barry K.W."/>
            <person name="Cichocki N."/>
            <person name="Veneault-Fourrey C."/>
            <person name="LaButti K."/>
            <person name="Lindquist E.A."/>
            <person name="Lipzen A."/>
            <person name="Lundell T."/>
            <person name="Morin E."/>
            <person name="Murat C."/>
            <person name="Sun H."/>
            <person name="Tunlid A."/>
            <person name="Henrissat B."/>
            <person name="Grigoriev I.V."/>
            <person name="Hibbett D.S."/>
            <person name="Martin F."/>
            <person name="Nordberg H.P."/>
            <person name="Cantor M.N."/>
            <person name="Hua S.X."/>
        </authorList>
    </citation>
    <scope>NUCLEOTIDE SEQUENCE [LARGE SCALE GENOMIC DNA]</scope>
    <source>
        <strain evidence="2 3">LaAM-08-1</strain>
    </source>
</reference>
<keyword evidence="3" id="KW-1185">Reference proteome</keyword>
<evidence type="ECO:0000313" key="2">
    <source>
        <dbReference type="EMBL" id="KIK08973.1"/>
    </source>
</evidence>
<evidence type="ECO:0000313" key="3">
    <source>
        <dbReference type="Proteomes" id="UP000054477"/>
    </source>
</evidence>
<dbReference type="SUPFAM" id="SSF57701">
    <property type="entry name" value="Zn2/Cys6 DNA-binding domain"/>
    <property type="match status" value="1"/>
</dbReference>
<dbReference type="GO" id="GO:0000981">
    <property type="term" value="F:DNA-binding transcription factor activity, RNA polymerase II-specific"/>
    <property type="evidence" value="ECO:0007669"/>
    <property type="project" value="InterPro"/>
</dbReference>
<dbReference type="Gene3D" id="4.10.240.10">
    <property type="entry name" value="Zn(2)-C6 fungal-type DNA-binding domain"/>
    <property type="match status" value="1"/>
</dbReference>
<feature type="compositionally biased region" description="Basic and acidic residues" evidence="1">
    <location>
        <begin position="103"/>
        <end position="121"/>
    </location>
</feature>
<sequence>MRLVPIHGNRMSGQSVSYNVTPSAANLVLIFTAFTVRPQIQARIWSRIRIVTVSPSTFNLPLWRPSSSNSSHQSPYYTSQSNMEIGTAHQAKHPRKNPSAKDGNPEDHDGDAGAPEVKDNGKAKPARACARCKILMVKCEAKTESDPCKRCLNGGHDCVTPGRGIRRTHPLVVLSKMLAFLAIAGEASGGVMAEVVSVSLEPLATVGGEWCGIETDGIGVDKELKCSC</sequence>
<dbReference type="AlphaFoldDB" id="A0A0C9YLV3"/>
<gene>
    <name evidence="2" type="ORF">K443DRAFT_498624</name>
</gene>
<accession>A0A0C9YLV3</accession>
<dbReference type="Proteomes" id="UP000054477">
    <property type="component" value="Unassembled WGS sequence"/>
</dbReference>
<reference evidence="3" key="2">
    <citation type="submission" date="2015-01" db="EMBL/GenBank/DDBJ databases">
        <title>Evolutionary Origins and Diversification of the Mycorrhizal Mutualists.</title>
        <authorList>
            <consortium name="DOE Joint Genome Institute"/>
            <consortium name="Mycorrhizal Genomics Consortium"/>
            <person name="Kohler A."/>
            <person name="Kuo A."/>
            <person name="Nagy L.G."/>
            <person name="Floudas D."/>
            <person name="Copeland A."/>
            <person name="Barry K.W."/>
            <person name="Cichocki N."/>
            <person name="Veneault-Fourrey C."/>
            <person name="LaButti K."/>
            <person name="Lindquist E.A."/>
            <person name="Lipzen A."/>
            <person name="Lundell T."/>
            <person name="Morin E."/>
            <person name="Murat C."/>
            <person name="Riley R."/>
            <person name="Ohm R."/>
            <person name="Sun H."/>
            <person name="Tunlid A."/>
            <person name="Henrissat B."/>
            <person name="Grigoriev I.V."/>
            <person name="Hibbett D.S."/>
            <person name="Martin F."/>
        </authorList>
    </citation>
    <scope>NUCLEOTIDE SEQUENCE [LARGE SCALE GENOMIC DNA]</scope>
    <source>
        <strain evidence="3">LaAM-08-1</strain>
    </source>
</reference>
<evidence type="ECO:0008006" key="4">
    <source>
        <dbReference type="Google" id="ProtNLM"/>
    </source>
</evidence>
<name>A0A0C9YLV3_9AGAR</name>
<dbReference type="EMBL" id="KN838540">
    <property type="protein sequence ID" value="KIK08973.1"/>
    <property type="molecule type" value="Genomic_DNA"/>
</dbReference>
<dbReference type="InterPro" id="IPR001138">
    <property type="entry name" value="Zn2Cys6_DnaBD"/>
</dbReference>